<dbReference type="AlphaFoldDB" id="A0A1F8F724"/>
<evidence type="ECO:0000256" key="3">
    <source>
        <dbReference type="ARBA" id="ARBA00022801"/>
    </source>
</evidence>
<comment type="caution">
    <text evidence="8">The sequence shown here is derived from an EMBL/GenBank/DDBJ whole genome shotgun (WGS) entry which is preliminary data.</text>
</comment>
<dbReference type="PANTHER" id="PTHR11804:SF84">
    <property type="entry name" value="SACCHAROLYSIN"/>
    <property type="match status" value="1"/>
</dbReference>
<keyword evidence="5 6" id="KW-0482">Metalloprotease</keyword>
<dbReference type="Gene3D" id="1.10.1370.30">
    <property type="match status" value="2"/>
</dbReference>
<comment type="cofactor">
    <cofactor evidence="6">
        <name>Zn(2+)</name>
        <dbReference type="ChEBI" id="CHEBI:29105"/>
    </cofactor>
    <text evidence="6">Binds 1 zinc ion.</text>
</comment>
<name>A0A1F8F724_9BACT</name>
<dbReference type="GO" id="GO:0006518">
    <property type="term" value="P:peptide metabolic process"/>
    <property type="evidence" value="ECO:0007669"/>
    <property type="project" value="TreeGrafter"/>
</dbReference>
<accession>A0A1F8F724</accession>
<evidence type="ECO:0000256" key="1">
    <source>
        <dbReference type="ARBA" id="ARBA00022670"/>
    </source>
</evidence>
<comment type="similarity">
    <text evidence="6">Belongs to the peptidase M3 family.</text>
</comment>
<reference evidence="8 9" key="1">
    <citation type="journal article" date="2016" name="Nat. Commun.">
        <title>Thousands of microbial genomes shed light on interconnected biogeochemical processes in an aquifer system.</title>
        <authorList>
            <person name="Anantharaman K."/>
            <person name="Brown C.T."/>
            <person name="Hug L.A."/>
            <person name="Sharon I."/>
            <person name="Castelle C.J."/>
            <person name="Probst A.J."/>
            <person name="Thomas B.C."/>
            <person name="Singh A."/>
            <person name="Wilkins M.J."/>
            <person name="Karaoz U."/>
            <person name="Brodie E.L."/>
            <person name="Williams K.H."/>
            <person name="Hubbard S.S."/>
            <person name="Banfield J.F."/>
        </authorList>
    </citation>
    <scope>NUCLEOTIDE SEQUENCE [LARGE SCALE GENOMIC DNA]</scope>
</reference>
<feature type="domain" description="Peptidase M3A/M3B catalytic" evidence="7">
    <location>
        <begin position="276"/>
        <end position="539"/>
    </location>
</feature>
<dbReference type="GO" id="GO:0006508">
    <property type="term" value="P:proteolysis"/>
    <property type="evidence" value="ECO:0007669"/>
    <property type="project" value="UniProtKB-KW"/>
</dbReference>
<gene>
    <name evidence="8" type="ORF">A3J46_05700</name>
</gene>
<proteinExistence type="inferred from homology"/>
<evidence type="ECO:0000256" key="4">
    <source>
        <dbReference type="ARBA" id="ARBA00022833"/>
    </source>
</evidence>
<evidence type="ECO:0000259" key="7">
    <source>
        <dbReference type="Pfam" id="PF01432"/>
    </source>
</evidence>
<keyword evidence="2 6" id="KW-0479">Metal-binding</keyword>
<protein>
    <recommendedName>
        <fullName evidence="7">Peptidase M3A/M3B catalytic domain-containing protein</fullName>
    </recommendedName>
</protein>
<keyword evidence="4 6" id="KW-0862">Zinc</keyword>
<keyword evidence="1 6" id="KW-0645">Protease</keyword>
<dbReference type="SUPFAM" id="SSF55486">
    <property type="entry name" value="Metalloproteases ('zincins'), catalytic domain"/>
    <property type="match status" value="1"/>
</dbReference>
<dbReference type="Proteomes" id="UP000177167">
    <property type="component" value="Unassembled WGS sequence"/>
</dbReference>
<dbReference type="PANTHER" id="PTHR11804">
    <property type="entry name" value="PROTEASE M3 THIMET OLIGOPEPTIDASE-RELATED"/>
    <property type="match status" value="1"/>
</dbReference>
<evidence type="ECO:0000256" key="2">
    <source>
        <dbReference type="ARBA" id="ARBA00022723"/>
    </source>
</evidence>
<dbReference type="GO" id="GO:0046872">
    <property type="term" value="F:metal ion binding"/>
    <property type="evidence" value="ECO:0007669"/>
    <property type="project" value="UniProtKB-UniRule"/>
</dbReference>
<dbReference type="InterPro" id="IPR001567">
    <property type="entry name" value="Pept_M3A_M3B_dom"/>
</dbReference>
<dbReference type="EMBL" id="MGJP01000049">
    <property type="protein sequence ID" value="OGN08957.1"/>
    <property type="molecule type" value="Genomic_DNA"/>
</dbReference>
<dbReference type="GO" id="GO:0004222">
    <property type="term" value="F:metalloendopeptidase activity"/>
    <property type="evidence" value="ECO:0007669"/>
    <property type="project" value="InterPro"/>
</dbReference>
<dbReference type="Pfam" id="PF01432">
    <property type="entry name" value="Peptidase_M3"/>
    <property type="match status" value="1"/>
</dbReference>
<evidence type="ECO:0000256" key="5">
    <source>
        <dbReference type="ARBA" id="ARBA00023049"/>
    </source>
</evidence>
<organism evidence="8 9">
    <name type="scientific">Candidatus Yanofskybacteria bacterium RIFCSPHIGHO2_02_FULL_41_11</name>
    <dbReference type="NCBI Taxonomy" id="1802675"/>
    <lineage>
        <taxon>Bacteria</taxon>
        <taxon>Candidatus Yanofskyibacteriota</taxon>
    </lineage>
</organism>
<evidence type="ECO:0000313" key="8">
    <source>
        <dbReference type="EMBL" id="OGN08957.1"/>
    </source>
</evidence>
<keyword evidence="3 6" id="KW-0378">Hydrolase</keyword>
<dbReference type="InterPro" id="IPR045090">
    <property type="entry name" value="Pept_M3A_M3B"/>
</dbReference>
<sequence>MNQTAQQLLTGLNTEYTRLHQKFEETWWLVRMGDHSLKKVQNEAEKARDLFRSNAGNLERVREALAMTDLTDSERGRLDIWEHFFELYQTPPELTPLRDRIAALEGDVAKKLATRKEGYMDPKTGQFVEASKIKMRMTMRTNPDEAARRACFDSLEKLSLDVVDEYVQLVVMRNEFARALGFEDFYAYKLHISEGMAKNDVFSMFDEIYERTKYALAEIRELESIKPGLRKPWNFGFMLASSFTLEEDSYYDFGEALMRWGRSFAALGFTFKNGRLQLDLLDRKGKYNNGFCHYPMIVNFNDGRRNPGAANFTCNVVYGQPGSGNLGMNTLFHEGGHAADRLCSEQTEVCLNTEWPPASIAWAETHSQFLDTMFSSIEWRTRYAKDKVGNPYPFELFERKARHLKVLMPTNLHQIMAVSEFEKQIYEESELTAEKVAAIARRVSRKYTDFSEDTLWLLSVPHIYGWESSAYYHSYGLAILALHQWRKYFYDKYGYIVDNPDVGREMIGVWELGSTKLFPKFVELTTGRKLSPEAFLEEITMDIEVYLACARQRVERMQIVPEYTRPVDLKADIRMIHGMKVIADNSVSFEDMAEKYGNWLNKQKLVS</sequence>
<evidence type="ECO:0000256" key="6">
    <source>
        <dbReference type="RuleBase" id="RU003435"/>
    </source>
</evidence>
<evidence type="ECO:0000313" key="9">
    <source>
        <dbReference type="Proteomes" id="UP000177167"/>
    </source>
</evidence>